<evidence type="ECO:0000256" key="1">
    <source>
        <dbReference type="ARBA" id="ARBA00004236"/>
    </source>
</evidence>
<feature type="transmembrane region" description="Helical" evidence="11">
    <location>
        <begin position="29"/>
        <end position="52"/>
    </location>
</feature>
<sequence>MADKKDSGFQSGAGLIRYFDEEEINGPSIHPVVVISIAVILAVVVELLKVFWPIVP</sequence>
<keyword evidence="5 11" id="KW-0812">Transmembrane</keyword>
<dbReference type="EMBL" id="AUZY01001370">
    <property type="protein sequence ID" value="EQD75082.1"/>
    <property type="molecule type" value="Genomic_DNA"/>
</dbReference>
<name>T1BZG1_9ZZZZ</name>
<keyword evidence="9 11" id="KW-0472">Membrane</keyword>
<gene>
    <name evidence="12" type="ORF">B1B_02317</name>
</gene>
<evidence type="ECO:0000256" key="8">
    <source>
        <dbReference type="ARBA" id="ARBA00023010"/>
    </source>
</evidence>
<keyword evidence="6" id="KW-0653">Protein transport</keyword>
<evidence type="ECO:0000256" key="4">
    <source>
        <dbReference type="ARBA" id="ARBA00022475"/>
    </source>
</evidence>
<dbReference type="AlphaFoldDB" id="T1BZG1"/>
<organism evidence="12">
    <name type="scientific">mine drainage metagenome</name>
    <dbReference type="NCBI Taxonomy" id="410659"/>
    <lineage>
        <taxon>unclassified sequences</taxon>
        <taxon>metagenomes</taxon>
        <taxon>ecological metagenomes</taxon>
    </lineage>
</organism>
<dbReference type="GO" id="GO:0015031">
    <property type="term" value="P:protein transport"/>
    <property type="evidence" value="ECO:0007669"/>
    <property type="project" value="UniProtKB-KW"/>
</dbReference>
<proteinExistence type="inferred from homology"/>
<accession>T1BZG1</accession>
<evidence type="ECO:0000256" key="5">
    <source>
        <dbReference type="ARBA" id="ARBA00022692"/>
    </source>
</evidence>
<evidence type="ECO:0000256" key="6">
    <source>
        <dbReference type="ARBA" id="ARBA00022927"/>
    </source>
</evidence>
<evidence type="ECO:0000256" key="9">
    <source>
        <dbReference type="ARBA" id="ARBA00023136"/>
    </source>
</evidence>
<reference evidence="12" key="1">
    <citation type="submission" date="2013-08" db="EMBL/GenBank/DDBJ databases">
        <authorList>
            <person name="Mendez C."/>
            <person name="Richter M."/>
            <person name="Ferrer M."/>
            <person name="Sanchez J."/>
        </authorList>
    </citation>
    <scope>NUCLEOTIDE SEQUENCE</scope>
</reference>
<evidence type="ECO:0000256" key="10">
    <source>
        <dbReference type="ARBA" id="ARBA00037847"/>
    </source>
</evidence>
<evidence type="ECO:0000256" key="3">
    <source>
        <dbReference type="ARBA" id="ARBA00022448"/>
    </source>
</evidence>
<dbReference type="InterPro" id="IPR023531">
    <property type="entry name" value="Preprot_translocase_SecG"/>
</dbReference>
<dbReference type="GO" id="GO:0005886">
    <property type="term" value="C:plasma membrane"/>
    <property type="evidence" value="ECO:0007669"/>
    <property type="project" value="UniProtKB-SubCell"/>
</dbReference>
<keyword evidence="7 11" id="KW-1133">Transmembrane helix</keyword>
<evidence type="ECO:0000313" key="12">
    <source>
        <dbReference type="EMBL" id="EQD75082.1"/>
    </source>
</evidence>
<protein>
    <submittedName>
        <fullName evidence="12">Preprotein translocase subunit SecG</fullName>
    </submittedName>
</protein>
<comment type="caution">
    <text evidence="12">The sequence shown here is derived from an EMBL/GenBank/DDBJ whole genome shotgun (WGS) entry which is preliminary data.</text>
</comment>
<dbReference type="NCBIfam" id="NF002318">
    <property type="entry name" value="PRK01253.1"/>
    <property type="match status" value="1"/>
</dbReference>
<reference evidence="12" key="2">
    <citation type="journal article" date="2014" name="ISME J.">
        <title>Microbial stratification in low pH oxic and suboxic macroscopic growths along an acid mine drainage.</title>
        <authorList>
            <person name="Mendez-Garcia C."/>
            <person name="Mesa V."/>
            <person name="Sprenger R.R."/>
            <person name="Richter M."/>
            <person name="Diez M.S."/>
            <person name="Solano J."/>
            <person name="Bargiela R."/>
            <person name="Golyshina O.V."/>
            <person name="Manteca A."/>
            <person name="Ramos J.L."/>
            <person name="Gallego J.R."/>
            <person name="Llorente I."/>
            <person name="Martins Dos Santos V.A."/>
            <person name="Jensen O.N."/>
            <person name="Pelaez A.I."/>
            <person name="Sanchez J."/>
            <person name="Ferrer M."/>
        </authorList>
    </citation>
    <scope>NUCLEOTIDE SEQUENCE</scope>
</reference>
<comment type="subcellular location">
    <subcellularLocation>
        <location evidence="1">Cell membrane</location>
    </subcellularLocation>
    <subcellularLocation>
        <location evidence="10">Endomembrane system</location>
        <topology evidence="10">Single-pass membrane protein</topology>
    </subcellularLocation>
</comment>
<keyword evidence="8" id="KW-0811">Translocation</keyword>
<dbReference type="HAMAP" id="MF_00751">
    <property type="entry name" value="SecG"/>
    <property type="match status" value="1"/>
</dbReference>
<evidence type="ECO:0000256" key="2">
    <source>
        <dbReference type="ARBA" id="ARBA00006103"/>
    </source>
</evidence>
<keyword evidence="4" id="KW-1003">Cell membrane</keyword>
<keyword evidence="3" id="KW-0813">Transport</keyword>
<dbReference type="Pfam" id="PF03911">
    <property type="entry name" value="Sec61_beta"/>
    <property type="match status" value="1"/>
</dbReference>
<evidence type="ECO:0000256" key="7">
    <source>
        <dbReference type="ARBA" id="ARBA00022989"/>
    </source>
</evidence>
<dbReference type="InterPro" id="IPR016482">
    <property type="entry name" value="SecG/Sec61-beta/Sbh"/>
</dbReference>
<dbReference type="GO" id="GO:0012505">
    <property type="term" value="C:endomembrane system"/>
    <property type="evidence" value="ECO:0007669"/>
    <property type="project" value="UniProtKB-SubCell"/>
</dbReference>
<comment type="similarity">
    <text evidence="2">Belongs to the SEC61-beta family.</text>
</comment>
<evidence type="ECO:0000256" key="11">
    <source>
        <dbReference type="SAM" id="Phobius"/>
    </source>
</evidence>